<dbReference type="Gene3D" id="3.40.50.1820">
    <property type="entry name" value="alpha/beta hydrolase"/>
    <property type="match status" value="1"/>
</dbReference>
<evidence type="ECO:0000313" key="1">
    <source>
        <dbReference type="EMBL" id="KAL1563577.1"/>
    </source>
</evidence>
<organism evidence="1 2">
    <name type="scientific">Salvia divinorum</name>
    <name type="common">Maria pastora</name>
    <name type="synonym">Diviner's sage</name>
    <dbReference type="NCBI Taxonomy" id="28513"/>
    <lineage>
        <taxon>Eukaryota</taxon>
        <taxon>Viridiplantae</taxon>
        <taxon>Streptophyta</taxon>
        <taxon>Embryophyta</taxon>
        <taxon>Tracheophyta</taxon>
        <taxon>Spermatophyta</taxon>
        <taxon>Magnoliopsida</taxon>
        <taxon>eudicotyledons</taxon>
        <taxon>Gunneridae</taxon>
        <taxon>Pentapetalae</taxon>
        <taxon>asterids</taxon>
        <taxon>lamiids</taxon>
        <taxon>Lamiales</taxon>
        <taxon>Lamiaceae</taxon>
        <taxon>Nepetoideae</taxon>
        <taxon>Mentheae</taxon>
        <taxon>Salviinae</taxon>
        <taxon>Salvia</taxon>
        <taxon>Salvia subgen. Calosphace</taxon>
    </lineage>
</organism>
<protein>
    <submittedName>
        <fullName evidence="1">Uncharacterized protein</fullName>
    </submittedName>
</protein>
<dbReference type="EMBL" id="JBEAFC010000003">
    <property type="protein sequence ID" value="KAL1563577.1"/>
    <property type="molecule type" value="Genomic_DNA"/>
</dbReference>
<gene>
    <name evidence="1" type="ORF">AAHA92_06028</name>
</gene>
<name>A0ABD1I573_SALDI</name>
<proteinExistence type="predicted"/>
<comment type="caution">
    <text evidence="1">The sequence shown here is derived from an EMBL/GenBank/DDBJ whole genome shotgun (WGS) entry which is preliminary data.</text>
</comment>
<dbReference type="SUPFAM" id="SSF53474">
    <property type="entry name" value="alpha/beta-Hydrolases"/>
    <property type="match status" value="1"/>
</dbReference>
<dbReference type="Proteomes" id="UP001567538">
    <property type="component" value="Unassembled WGS sequence"/>
</dbReference>
<reference evidence="1 2" key="1">
    <citation type="submission" date="2024-06" db="EMBL/GenBank/DDBJ databases">
        <title>A chromosome level genome sequence of Diviner's sage (Salvia divinorum).</title>
        <authorList>
            <person name="Ford S.A."/>
            <person name="Ro D.-K."/>
            <person name="Ness R.W."/>
            <person name="Phillips M.A."/>
        </authorList>
    </citation>
    <scope>NUCLEOTIDE SEQUENCE [LARGE SCALE GENOMIC DNA]</scope>
    <source>
        <strain evidence="1">SAF-2024a</strain>
        <tissue evidence="1">Leaf</tissue>
    </source>
</reference>
<accession>A0ABD1I573</accession>
<dbReference type="InterPro" id="IPR029058">
    <property type="entry name" value="AB_hydrolase_fold"/>
</dbReference>
<dbReference type="AlphaFoldDB" id="A0ABD1I573"/>
<keyword evidence="2" id="KW-1185">Reference proteome</keyword>
<sequence length="262" mass="29545">MIGLLKFPVFLTKKGAARTNRWSDCGCQSCLSWITHSTLHLLVKEQQRDKEEEEETINEGENSGKNEIFIHVDLLGFGRSPKPEDCLYTLTNHVEMIERTVIVPFELDSFHLVAHSMAPVSHPRLLRLGKSSLLFSKPLLFSSCPRPYFSASSGDPTAQALKRIAARRVWPSLLFFSAFMSWYEHLGRCMCFLLCRNHRLWEWILMLGSALSGDGCDAPYSSFGLAYDAQCSLWWGEILGQLHGGAEGSRGGRMKLCLWNAA</sequence>
<dbReference type="PANTHER" id="PTHR43689">
    <property type="entry name" value="HYDROLASE"/>
    <property type="match status" value="1"/>
</dbReference>
<dbReference type="PANTHER" id="PTHR43689:SF14">
    <property type="entry name" value="LYSOPHOSPHOLIPASE BODYGUARD 4-RELATED"/>
    <property type="match status" value="1"/>
</dbReference>
<evidence type="ECO:0000313" key="2">
    <source>
        <dbReference type="Proteomes" id="UP001567538"/>
    </source>
</evidence>